<protein>
    <submittedName>
        <fullName evidence="10">Phosphate ABC transporter ATP-binding protein</fullName>
    </submittedName>
</protein>
<dbReference type="InterPro" id="IPR003593">
    <property type="entry name" value="AAA+_ATPase"/>
</dbReference>
<sequence>MPNDFSQPLNASVLPVMRTDLLAGKTLALQAQALNLFYGDRQILHALNLSVPARHVTALVGPSGCGKSTFLRCCNRLNDEVDGCRVSGSVKLAGSDIHGGDLPVPELRRRVGMVFQKPNPFPLTVYDNVAYGLRLAGLRRRRELDERIESVLKVVGLWDEVATRLHEDALILSSGQQQRLVIARALAVEPEILLMDEPASMLDPISTLRFEELVHQLAQRYTVLVVTHNMQQAARVADYTAFMYQGRVLEFGDTDSVFTNPQRRETEDYITGKFR</sequence>
<dbReference type="GO" id="GO:0005315">
    <property type="term" value="F:phosphate transmembrane transporter activity"/>
    <property type="evidence" value="ECO:0007669"/>
    <property type="project" value="InterPro"/>
</dbReference>
<evidence type="ECO:0000256" key="4">
    <source>
        <dbReference type="ARBA" id="ARBA00022592"/>
    </source>
</evidence>
<dbReference type="InterPro" id="IPR003439">
    <property type="entry name" value="ABC_transporter-like_ATP-bd"/>
</dbReference>
<evidence type="ECO:0000313" key="11">
    <source>
        <dbReference type="Proteomes" id="UP000291562"/>
    </source>
</evidence>
<keyword evidence="11" id="KW-1185">Reference proteome</keyword>
<proteinExistence type="predicted"/>
<dbReference type="KEGG" id="xbc:ELE36_12240"/>
<keyword evidence="6 10" id="KW-0067">ATP-binding</keyword>
<keyword evidence="2" id="KW-1003">Cell membrane</keyword>
<name>A0A411HKN6_9GAMM</name>
<dbReference type="GO" id="GO:0016887">
    <property type="term" value="F:ATP hydrolysis activity"/>
    <property type="evidence" value="ECO:0007669"/>
    <property type="project" value="InterPro"/>
</dbReference>
<dbReference type="PROSITE" id="PS50893">
    <property type="entry name" value="ABC_TRANSPORTER_2"/>
    <property type="match status" value="1"/>
</dbReference>
<dbReference type="NCBIfam" id="TIGR00972">
    <property type="entry name" value="3a0107s01c2"/>
    <property type="match status" value="1"/>
</dbReference>
<evidence type="ECO:0000256" key="1">
    <source>
        <dbReference type="ARBA" id="ARBA00022448"/>
    </source>
</evidence>
<evidence type="ECO:0000256" key="6">
    <source>
        <dbReference type="ARBA" id="ARBA00022840"/>
    </source>
</evidence>
<gene>
    <name evidence="10" type="primary">pstB</name>
    <name evidence="10" type="ORF">ELE36_12240</name>
</gene>
<feature type="domain" description="ABC transporter" evidence="9">
    <location>
        <begin position="29"/>
        <end position="270"/>
    </location>
</feature>
<dbReference type="InterPro" id="IPR027417">
    <property type="entry name" value="P-loop_NTPase"/>
</dbReference>
<keyword evidence="1" id="KW-0813">Transport</keyword>
<dbReference type="PANTHER" id="PTHR43423:SF12">
    <property type="entry name" value="IRON EXPORT ATP-BINDING PROTEIN FETA-RELATED"/>
    <property type="match status" value="1"/>
</dbReference>
<reference evidence="10 11" key="1">
    <citation type="submission" date="2019-01" db="EMBL/GenBank/DDBJ databases">
        <title>Pseudolysobacter antarctica gen. nov., sp. nov., isolated from Fildes Peninsula, Antarctica.</title>
        <authorList>
            <person name="Wei Z."/>
            <person name="Peng F."/>
        </authorList>
    </citation>
    <scope>NUCLEOTIDE SEQUENCE [LARGE SCALE GENOMIC DNA]</scope>
    <source>
        <strain evidence="10 11">AQ6-296</strain>
    </source>
</reference>
<dbReference type="GO" id="GO:0035435">
    <property type="term" value="P:phosphate ion transmembrane transport"/>
    <property type="evidence" value="ECO:0007669"/>
    <property type="project" value="InterPro"/>
</dbReference>
<dbReference type="RefSeq" id="WP_129833692.1">
    <property type="nucleotide sequence ID" value="NZ_CP035704.1"/>
</dbReference>
<accession>A0A411HKN6</accession>
<evidence type="ECO:0000313" key="10">
    <source>
        <dbReference type="EMBL" id="QBB71058.1"/>
    </source>
</evidence>
<dbReference type="Pfam" id="PF00005">
    <property type="entry name" value="ABC_tran"/>
    <property type="match status" value="1"/>
</dbReference>
<dbReference type="Gene3D" id="3.40.50.300">
    <property type="entry name" value="P-loop containing nucleotide triphosphate hydrolases"/>
    <property type="match status" value="1"/>
</dbReference>
<dbReference type="OrthoDB" id="9802264at2"/>
<dbReference type="InterPro" id="IPR017871">
    <property type="entry name" value="ABC_transporter-like_CS"/>
</dbReference>
<evidence type="ECO:0000256" key="2">
    <source>
        <dbReference type="ARBA" id="ARBA00022475"/>
    </source>
</evidence>
<dbReference type="SMART" id="SM00382">
    <property type="entry name" value="AAA"/>
    <property type="match status" value="1"/>
</dbReference>
<dbReference type="EMBL" id="CP035704">
    <property type="protein sequence ID" value="QBB71058.1"/>
    <property type="molecule type" value="Genomic_DNA"/>
</dbReference>
<dbReference type="Proteomes" id="UP000291562">
    <property type="component" value="Chromosome"/>
</dbReference>
<evidence type="ECO:0000256" key="5">
    <source>
        <dbReference type="ARBA" id="ARBA00022741"/>
    </source>
</evidence>
<organism evidence="10 11">
    <name type="scientific">Pseudolysobacter antarcticus</name>
    <dbReference type="NCBI Taxonomy" id="2511995"/>
    <lineage>
        <taxon>Bacteria</taxon>
        <taxon>Pseudomonadati</taxon>
        <taxon>Pseudomonadota</taxon>
        <taxon>Gammaproteobacteria</taxon>
        <taxon>Lysobacterales</taxon>
        <taxon>Rhodanobacteraceae</taxon>
        <taxon>Pseudolysobacter</taxon>
    </lineage>
</organism>
<keyword evidence="7" id="KW-1278">Translocase</keyword>
<evidence type="ECO:0000256" key="7">
    <source>
        <dbReference type="ARBA" id="ARBA00022967"/>
    </source>
</evidence>
<keyword evidence="3" id="KW-0997">Cell inner membrane</keyword>
<evidence type="ECO:0000259" key="9">
    <source>
        <dbReference type="PROSITE" id="PS50893"/>
    </source>
</evidence>
<dbReference type="InterPro" id="IPR005670">
    <property type="entry name" value="PstB-like"/>
</dbReference>
<dbReference type="CDD" id="cd03260">
    <property type="entry name" value="ABC_PstB_phosphate_transporter"/>
    <property type="match status" value="1"/>
</dbReference>
<dbReference type="PANTHER" id="PTHR43423">
    <property type="entry name" value="ABC TRANSPORTER I FAMILY MEMBER 17"/>
    <property type="match status" value="1"/>
</dbReference>
<dbReference type="GO" id="GO:0016020">
    <property type="term" value="C:membrane"/>
    <property type="evidence" value="ECO:0007669"/>
    <property type="project" value="InterPro"/>
</dbReference>
<keyword evidence="8" id="KW-0472">Membrane</keyword>
<dbReference type="GO" id="GO:0005524">
    <property type="term" value="F:ATP binding"/>
    <property type="evidence" value="ECO:0007669"/>
    <property type="project" value="UniProtKB-KW"/>
</dbReference>
<dbReference type="SUPFAM" id="SSF52540">
    <property type="entry name" value="P-loop containing nucleoside triphosphate hydrolases"/>
    <property type="match status" value="1"/>
</dbReference>
<dbReference type="AlphaFoldDB" id="A0A411HKN6"/>
<evidence type="ECO:0000256" key="8">
    <source>
        <dbReference type="ARBA" id="ARBA00023136"/>
    </source>
</evidence>
<evidence type="ECO:0000256" key="3">
    <source>
        <dbReference type="ARBA" id="ARBA00022519"/>
    </source>
</evidence>
<keyword evidence="4" id="KW-0592">Phosphate transport</keyword>
<dbReference type="PROSITE" id="PS00211">
    <property type="entry name" value="ABC_TRANSPORTER_1"/>
    <property type="match status" value="1"/>
</dbReference>
<keyword evidence="5" id="KW-0547">Nucleotide-binding</keyword>